<reference evidence="9 10" key="1">
    <citation type="submission" date="2019-08" db="EMBL/GenBank/DDBJ databases">
        <title>Phlebobacter frassis gen. nov. sp. nov., a new member of family Sphingobacteriaceae isolated from sand fly rearing media.</title>
        <authorList>
            <person name="Kakumanu M.L."/>
            <person name="Marayati B.F."/>
            <person name="Wada-Katsumata A."/>
            <person name="Wasserberg G."/>
            <person name="Schal C."/>
            <person name="Apperson C.S."/>
            <person name="Ponnusamy L."/>
        </authorList>
    </citation>
    <scope>NUCLEOTIDE SEQUENCE [LARGE SCALE GENOMIC DNA]</scope>
    <source>
        <strain evidence="9 10">SSI9</strain>
    </source>
</reference>
<evidence type="ECO:0000313" key="9">
    <source>
        <dbReference type="EMBL" id="TYR34174.1"/>
    </source>
</evidence>
<protein>
    <submittedName>
        <fullName evidence="9">FtsX-like permease family protein</fullName>
    </submittedName>
</protein>
<evidence type="ECO:0000256" key="2">
    <source>
        <dbReference type="ARBA" id="ARBA00022475"/>
    </source>
</evidence>
<keyword evidence="3 6" id="KW-0812">Transmembrane</keyword>
<feature type="transmembrane region" description="Helical" evidence="6">
    <location>
        <begin position="425"/>
        <end position="450"/>
    </location>
</feature>
<feature type="transmembrane region" description="Helical" evidence="6">
    <location>
        <begin position="21"/>
        <end position="38"/>
    </location>
</feature>
<dbReference type="PANTHER" id="PTHR30287:SF1">
    <property type="entry name" value="INNER MEMBRANE PROTEIN"/>
    <property type="match status" value="1"/>
</dbReference>
<dbReference type="InterPro" id="IPR003838">
    <property type="entry name" value="ABC3_permease_C"/>
</dbReference>
<keyword evidence="5 6" id="KW-0472">Membrane</keyword>
<feature type="transmembrane region" description="Helical" evidence="6">
    <location>
        <begin position="802"/>
        <end position="826"/>
    </location>
</feature>
<comment type="subcellular location">
    <subcellularLocation>
        <location evidence="1">Cell membrane</location>
        <topology evidence="1">Multi-pass membrane protein</topology>
    </subcellularLocation>
</comment>
<gene>
    <name evidence="9" type="ORF">FXV77_16285</name>
</gene>
<comment type="caution">
    <text evidence="9">The sequence shown here is derived from an EMBL/GenBank/DDBJ whole genome shotgun (WGS) entry which is preliminary data.</text>
</comment>
<feature type="transmembrane region" description="Helical" evidence="6">
    <location>
        <begin position="262"/>
        <end position="283"/>
    </location>
</feature>
<organism evidence="9 10">
    <name type="scientific">Sphingobacterium phlebotomi</name>
    <dbReference type="NCBI Taxonomy" id="2605433"/>
    <lineage>
        <taxon>Bacteria</taxon>
        <taxon>Pseudomonadati</taxon>
        <taxon>Bacteroidota</taxon>
        <taxon>Sphingobacteriia</taxon>
        <taxon>Sphingobacteriales</taxon>
        <taxon>Sphingobacteriaceae</taxon>
        <taxon>Sphingobacterium</taxon>
    </lineage>
</organism>
<feature type="transmembrane region" description="Helical" evidence="6">
    <location>
        <begin position="716"/>
        <end position="739"/>
    </location>
</feature>
<feature type="transmembrane region" description="Helical" evidence="6">
    <location>
        <begin position="771"/>
        <end position="796"/>
    </location>
</feature>
<feature type="domain" description="ABC3 transporter permease C-terminal" evidence="7">
    <location>
        <begin position="722"/>
        <end position="836"/>
    </location>
</feature>
<accession>A0A5D4H115</accession>
<evidence type="ECO:0000259" key="7">
    <source>
        <dbReference type="Pfam" id="PF02687"/>
    </source>
</evidence>
<evidence type="ECO:0000256" key="3">
    <source>
        <dbReference type="ARBA" id="ARBA00022692"/>
    </source>
</evidence>
<dbReference type="PANTHER" id="PTHR30287">
    <property type="entry name" value="MEMBRANE COMPONENT OF PREDICTED ABC SUPERFAMILY METABOLITE UPTAKE TRANSPORTER"/>
    <property type="match status" value="1"/>
</dbReference>
<dbReference type="AlphaFoldDB" id="A0A5D4H115"/>
<name>A0A5D4H115_9SPHI</name>
<dbReference type="EMBL" id="VTAV01000013">
    <property type="protein sequence ID" value="TYR34174.1"/>
    <property type="molecule type" value="Genomic_DNA"/>
</dbReference>
<sequence length="843" mass="94403">MNWRWVFLMAWRDSRKNRSRLLLFISSIVFGIAALVAMKSFNENLKRDIDTQAALLIGADLDLHSTRKPDSSTLAFIDSIKKLSEQTASEERFMSMIRFPKADGSRLVQVRALTGDFPFYGNLETLPEDAYKRFGKDPEVLVEKTLMIQYNAQLHDPVQLGTTNFTISGNLITQPGQAAIRGAMAPAVFVPLKHLENSGLQQTGSRIEYHYYFKFPAQFNVDDFVEKQKERLTQLQLRSSTVSTTKENTGRSFSDMARFMELVGFVALLLGCIGVSSAVHIYIREKLVSVAILRCLGTSSRQAFFIFLVQFSGIGLIGGILGALLGTLIQYAIPIVMQDIVPVTLSNRISLNAIIEGIGLGFVISILFALLPLISVRRISPLRSLRVSDEPEQLWKDRLKWWIYLLILAFVVVFSRLQLNGWMQTLFFIMGLGLTFALLYSVARGFTYLIRRYFPKKWPYLWRQGLSNLYRPNNQTIVLLISIGLSTALIATLFFVQDMLLQRVKLASSENQANMVLFDIQPLQQDAIKNITREAGLSILEDVPIVTMQLTAINGKRANDVLSDSTSNISTRSFRGEIRATYRDSLTLSEKVVEGHWIGNVSGKEVGQVSLEKSYANRIGVEIGDSLLFNVQGVEVPAVASSFREVDWNRFQSNFRVVFAKGTIDNAPKFYLMMTHVDDENQSAIFQQTVVNRFPNVSVIDINTALDILDSLLQRIAFVIQFIGAFSILTGVVVLIASVRISKYQRLRENVLLRTLGASRRQVFTITATEYLLLGVLASFTGIVIALIASNLLGIFVFEIVFVPSIGFILVLTVLVSLLTVGIGVINSLSVMNRSPLEALRKE</sequence>
<keyword evidence="4 6" id="KW-1133">Transmembrane helix</keyword>
<evidence type="ECO:0000256" key="4">
    <source>
        <dbReference type="ARBA" id="ARBA00022989"/>
    </source>
</evidence>
<proteinExistence type="predicted"/>
<feature type="transmembrane region" description="Helical" evidence="6">
    <location>
        <begin position="477"/>
        <end position="496"/>
    </location>
</feature>
<keyword evidence="10" id="KW-1185">Reference proteome</keyword>
<evidence type="ECO:0000259" key="8">
    <source>
        <dbReference type="Pfam" id="PF12704"/>
    </source>
</evidence>
<dbReference type="RefSeq" id="WP_148920300.1">
    <property type="nucleotide sequence ID" value="NZ_VTAV01000013.1"/>
</dbReference>
<dbReference type="InterPro" id="IPR025857">
    <property type="entry name" value="MacB_PCD"/>
</dbReference>
<dbReference type="Proteomes" id="UP000322362">
    <property type="component" value="Unassembled WGS sequence"/>
</dbReference>
<dbReference type="InterPro" id="IPR038766">
    <property type="entry name" value="Membrane_comp_ABC_pdt"/>
</dbReference>
<keyword evidence="2" id="KW-1003">Cell membrane</keyword>
<feature type="domain" description="MacB-like periplasmic core" evidence="8">
    <location>
        <begin position="22"/>
        <end position="201"/>
    </location>
</feature>
<feature type="transmembrane region" description="Helical" evidence="6">
    <location>
        <begin position="401"/>
        <end position="419"/>
    </location>
</feature>
<dbReference type="Pfam" id="PF12704">
    <property type="entry name" value="MacB_PCD"/>
    <property type="match status" value="1"/>
</dbReference>
<dbReference type="GO" id="GO:0005886">
    <property type="term" value="C:plasma membrane"/>
    <property type="evidence" value="ECO:0007669"/>
    <property type="project" value="UniProtKB-SubCell"/>
</dbReference>
<feature type="transmembrane region" description="Helical" evidence="6">
    <location>
        <begin position="304"/>
        <end position="333"/>
    </location>
</feature>
<dbReference type="Pfam" id="PF02687">
    <property type="entry name" value="FtsX"/>
    <property type="match status" value="2"/>
</dbReference>
<feature type="domain" description="ABC3 transporter permease C-terminal" evidence="7">
    <location>
        <begin position="263"/>
        <end position="381"/>
    </location>
</feature>
<evidence type="ECO:0000256" key="5">
    <source>
        <dbReference type="ARBA" id="ARBA00023136"/>
    </source>
</evidence>
<evidence type="ECO:0000313" key="10">
    <source>
        <dbReference type="Proteomes" id="UP000322362"/>
    </source>
</evidence>
<evidence type="ECO:0000256" key="1">
    <source>
        <dbReference type="ARBA" id="ARBA00004651"/>
    </source>
</evidence>
<evidence type="ECO:0000256" key="6">
    <source>
        <dbReference type="SAM" id="Phobius"/>
    </source>
</evidence>
<feature type="transmembrane region" description="Helical" evidence="6">
    <location>
        <begin position="353"/>
        <end position="376"/>
    </location>
</feature>